<dbReference type="Proteomes" id="UP000652761">
    <property type="component" value="Unassembled WGS sequence"/>
</dbReference>
<dbReference type="AlphaFoldDB" id="A0A843V8L7"/>
<name>A0A843V8L7_COLES</name>
<reference evidence="1" key="1">
    <citation type="submission" date="2017-07" db="EMBL/GenBank/DDBJ databases">
        <title>Taro Niue Genome Assembly and Annotation.</title>
        <authorList>
            <person name="Atibalentja N."/>
            <person name="Keating K."/>
            <person name="Fields C.J."/>
        </authorList>
    </citation>
    <scope>NUCLEOTIDE SEQUENCE</scope>
    <source>
        <strain evidence="1">Niue_2</strain>
        <tissue evidence="1">Leaf</tissue>
    </source>
</reference>
<dbReference type="EMBL" id="NMUH01001109">
    <property type="protein sequence ID" value="MQL89003.1"/>
    <property type="molecule type" value="Genomic_DNA"/>
</dbReference>
<sequence>MVVEGVLQVVGVLELRILVAEGKMVRLHTSTVRNGLRRWGLVDSVFHEQCSLRTSFVNLGTGPLALLGLRARGRRCRQLDSWREPEVRVSGPLHILCNIPGFDCLAVDHGIATDRAVAF</sequence>
<proteinExistence type="predicted"/>
<comment type="caution">
    <text evidence="1">The sequence shown here is derived from an EMBL/GenBank/DDBJ whole genome shotgun (WGS) entry which is preliminary data.</text>
</comment>
<gene>
    <name evidence="1" type="ORF">Taro_021573</name>
</gene>
<accession>A0A843V8L7</accession>
<organism evidence="1 2">
    <name type="scientific">Colocasia esculenta</name>
    <name type="common">Wild taro</name>
    <name type="synonym">Arum esculentum</name>
    <dbReference type="NCBI Taxonomy" id="4460"/>
    <lineage>
        <taxon>Eukaryota</taxon>
        <taxon>Viridiplantae</taxon>
        <taxon>Streptophyta</taxon>
        <taxon>Embryophyta</taxon>
        <taxon>Tracheophyta</taxon>
        <taxon>Spermatophyta</taxon>
        <taxon>Magnoliopsida</taxon>
        <taxon>Liliopsida</taxon>
        <taxon>Araceae</taxon>
        <taxon>Aroideae</taxon>
        <taxon>Colocasieae</taxon>
        <taxon>Colocasia</taxon>
    </lineage>
</organism>
<evidence type="ECO:0000313" key="1">
    <source>
        <dbReference type="EMBL" id="MQL89003.1"/>
    </source>
</evidence>
<protein>
    <submittedName>
        <fullName evidence="1">Uncharacterized protein</fullName>
    </submittedName>
</protein>
<evidence type="ECO:0000313" key="2">
    <source>
        <dbReference type="Proteomes" id="UP000652761"/>
    </source>
</evidence>
<keyword evidence="2" id="KW-1185">Reference proteome</keyword>